<evidence type="ECO:0008006" key="3">
    <source>
        <dbReference type="Google" id="ProtNLM"/>
    </source>
</evidence>
<name>A0AA35ZP19_LACSI</name>
<dbReference type="EMBL" id="OX465084">
    <property type="protein sequence ID" value="CAI9296255.1"/>
    <property type="molecule type" value="Genomic_DNA"/>
</dbReference>
<keyword evidence="2" id="KW-1185">Reference proteome</keyword>
<proteinExistence type="predicted"/>
<protein>
    <recommendedName>
        <fullName evidence="3">F-box associated domain-containing protein</fullName>
    </recommendedName>
</protein>
<evidence type="ECO:0000313" key="1">
    <source>
        <dbReference type="EMBL" id="CAI9296255.1"/>
    </source>
</evidence>
<organism evidence="1 2">
    <name type="scientific">Lactuca saligna</name>
    <name type="common">Willowleaf lettuce</name>
    <dbReference type="NCBI Taxonomy" id="75948"/>
    <lineage>
        <taxon>Eukaryota</taxon>
        <taxon>Viridiplantae</taxon>
        <taxon>Streptophyta</taxon>
        <taxon>Embryophyta</taxon>
        <taxon>Tracheophyta</taxon>
        <taxon>Spermatophyta</taxon>
        <taxon>Magnoliopsida</taxon>
        <taxon>eudicotyledons</taxon>
        <taxon>Gunneridae</taxon>
        <taxon>Pentapetalae</taxon>
        <taxon>asterids</taxon>
        <taxon>campanulids</taxon>
        <taxon>Asterales</taxon>
        <taxon>Asteraceae</taxon>
        <taxon>Cichorioideae</taxon>
        <taxon>Cichorieae</taxon>
        <taxon>Lactucinae</taxon>
        <taxon>Lactuca</taxon>
    </lineage>
</organism>
<accession>A0AA35ZP19</accession>
<reference evidence="1" key="1">
    <citation type="submission" date="2023-04" db="EMBL/GenBank/DDBJ databases">
        <authorList>
            <person name="Vijverberg K."/>
            <person name="Xiong W."/>
            <person name="Schranz E."/>
        </authorList>
    </citation>
    <scope>NUCLEOTIDE SEQUENCE</scope>
</reference>
<gene>
    <name evidence="1" type="ORF">LSALG_LOCUS35140</name>
</gene>
<dbReference type="AlphaFoldDB" id="A0AA35ZP19"/>
<evidence type="ECO:0000313" key="2">
    <source>
        <dbReference type="Proteomes" id="UP001177003"/>
    </source>
</evidence>
<sequence>MTSQEKFYQKYSSGYWQNSLLSVLGVLDGKLCVMSRAKGERCEVWVMEEYRVAESWVKHHVFSQFRAKVKRIDTPTTHVGMIKILEYVDSLVWIAPVKREINYFNISDHFARLKRGFNMIVNGLCQILNFSV</sequence>
<dbReference type="Proteomes" id="UP001177003">
    <property type="component" value="Chromosome 8"/>
</dbReference>